<name>A0A6J7WRI1_9CAUD</name>
<evidence type="ECO:0000313" key="1">
    <source>
        <dbReference type="EMBL" id="CAB5220337.1"/>
    </source>
</evidence>
<organism evidence="1">
    <name type="scientific">uncultured Caudovirales phage</name>
    <dbReference type="NCBI Taxonomy" id="2100421"/>
    <lineage>
        <taxon>Viruses</taxon>
        <taxon>Duplodnaviria</taxon>
        <taxon>Heunggongvirae</taxon>
        <taxon>Uroviricota</taxon>
        <taxon>Caudoviricetes</taxon>
        <taxon>Peduoviridae</taxon>
        <taxon>Maltschvirus</taxon>
        <taxon>Maltschvirus maltsch</taxon>
    </lineage>
</organism>
<gene>
    <name evidence="1" type="ORF">UFOVP235_41</name>
</gene>
<protein>
    <submittedName>
        <fullName evidence="1">Uncharacterized protein</fullName>
    </submittedName>
</protein>
<reference evidence="1" key="1">
    <citation type="submission" date="2020-05" db="EMBL/GenBank/DDBJ databases">
        <authorList>
            <person name="Chiriac C."/>
            <person name="Salcher M."/>
            <person name="Ghai R."/>
            <person name="Kavagutti S V."/>
        </authorList>
    </citation>
    <scope>NUCLEOTIDE SEQUENCE</scope>
</reference>
<dbReference type="EMBL" id="LR798282">
    <property type="protein sequence ID" value="CAB5220337.1"/>
    <property type="molecule type" value="Genomic_DNA"/>
</dbReference>
<accession>A0A6J7WRI1</accession>
<sequence>MTNSFTLDGVEYAFDALPPDAAVMVDALMEIARRSEPMQRELTILNVARDSLIENLRKTMAATHVASTEAH</sequence>
<proteinExistence type="predicted"/>